<reference evidence="1 2" key="1">
    <citation type="journal article" date="2015" name="Mol. Biochem. Parasitol.">
        <title>Identification of polymorphic genes for use in assemblage B genotyping assays through comparative genomics of multiple assemblage B Giardia duodenalis isolates.</title>
        <authorList>
            <person name="Wielinga C."/>
            <person name="Thompson R.C."/>
            <person name="Monis P."/>
            <person name="Ryan U."/>
        </authorList>
    </citation>
    <scope>NUCLEOTIDE SEQUENCE [LARGE SCALE GENOMIC DNA]</scope>
    <source>
        <strain evidence="1 2">BAH15c1</strain>
    </source>
</reference>
<dbReference type="VEuPathDB" id="GiardiaDB:QR46_0688"/>
<name>A0A132NZX0_GIAIN</name>
<accession>A0A132NZX0</accession>
<sequence>MPHVILAPLSSCKALTKTEDMRTMISNIEDALSYHLQEYCELGSGVQESLCTLIIQLLDENFRAAHLPILNLIISTVQSGPITPQLEKVLAKAFVEPIAMQQRYTADAKTTLLVKTLFRLVDTGIKQKAFGVIATGSTLCFLLSIYNASSIKNVPVCLRIEAEQRIVRLLQLELPTDVKQKVLKPLMEDCILCLLSTTSVMKMLREPVENIDSILWLTALVLEQTIKYKLEIDTTLITALKVRISTFSSINLAECGRLEFQRSDDIFTQLKEVLPEQLSLETQSVPCLFPFLLSTLTNIVASKSLSTILPLLIYIYSFNMLLDIAILFFQHQASSETLLIALLTPHEAETSERYSTDSITEKAFLPLMQARCFVTHTCLTIATRLLPAYASNSASAPRSDLAPLLAVLIAAQYNMLLTNDSLSLSTAMDLAEEEFGLSFDLVENEKENRATSTLSLCRALYSLYSAKDSKSTKQTIAPMLYICNFSLLSWDHTIKKLISNKAIINFMTPSTVLATILSCYRLLSHDYCVSTGVDDSTDRYPQSKVLSFLRKFLDSALRSSEARPDSRLEELARATSALPCLLCLLSFKAGQRDAFQLSLINIQMLLYCSCVTQNIQQDKDTRAIPALITSSESQLAFVLLSHLVCNSSAYSTSVSKLLSYADYLIDLCCLILSCADKLVGSVTAAQCISHLLASLVGILHFRHVASSAQVPSPADTLYTLCYSHSDAGTDAITVELYDSINKLILLAMNILSNLNSNSLDCNSVLFSIFDDRDRKILQRSGSSVQVYICVCLQTQSQLLFRISHTSELRQRLLESATMVHLCEIFDAHCEGSSEVTEKDMPLLFGYGLLLGALTLQSLGEFDISSEAKNQLLDSLVDQSLFGNEALLLLFPASFRKLHSLLGLLSSTETFLCTFSQLCLTLTNEYKLSLAAFPSTTSAPGSTSTNENEFLFRLTLLFQLVIFVPLLCQDKAPNQAVIKLHQNCAELLTDLLEMHHALEQISPFADRLLHAHLLTLHRLFDFLDSKLVDAIEYLQVYEGVLTLFETQTGECSEEIWCIGLLRVVRLCSTPISAMRIKIVELLCKIAGHYISTCSATNALVLARDVLFKSMSILITCSPTTSRKAKLSANATIVSCHQLFFDSCISIVSSAPYLMKIQVIRAFISLMHSLSVATGLSMLNDSLRLFCAGMNSDRSQTSQDDDPANATGPSFEKVFSRVMQYPLMGSFFPEILQKSLEHSPWLSLLSPLDNENATSSLAALFDDILSLLVVDGKVSCQSYANSKGLSSKVLLELCSVVFSLFSHLTEHVEVATQIVIHAITLIGTLVSAGNDEKESNDEVKKAVSEIPVRLARELVCKFAAQNRESSKVETCLDLLLSYAVLHEDIFISVFTCLSELLKQSFGQEELCKLLSAQISKAFIHSCSLGTASSKTSSICLSIILTLYIAFSLTEAGTLAESLNIAAVASATLKLEAHLQLHLMLVLAICNNYPIFKGVINDDALYLIISRFLPHSNHYLADSSSSDAAQKASAATSFELLTYGKIDSEIISTAISSLQIKNEGVSLALEKLSALYSYDRSKQEFLVTIDSASLHQLLFNATLFTLSFYMESASTLKRCISLIKSVLTHVEYNHLHFHAIPPSERLYRHVSTLLKYIIEHTFPPEIALAILPHESMPFVYYMNHSASSAITLARPQLFVLQSAFFHFFKVCRDLPLSRQIELVYLEALTIEMKVT</sequence>
<organism evidence="1 2">
    <name type="scientific">Giardia duodenalis assemblage B</name>
    <dbReference type="NCBI Taxonomy" id="1394984"/>
    <lineage>
        <taxon>Eukaryota</taxon>
        <taxon>Metamonada</taxon>
        <taxon>Diplomonadida</taxon>
        <taxon>Hexamitidae</taxon>
        <taxon>Giardiinae</taxon>
        <taxon>Giardia</taxon>
    </lineage>
</organism>
<dbReference type="Proteomes" id="UP000070089">
    <property type="component" value="Unassembled WGS sequence"/>
</dbReference>
<proteinExistence type="predicted"/>
<dbReference type="EMBL" id="JXTI01000011">
    <property type="protein sequence ID" value="KWX15252.1"/>
    <property type="molecule type" value="Genomic_DNA"/>
</dbReference>
<evidence type="ECO:0000313" key="1">
    <source>
        <dbReference type="EMBL" id="KWX15252.1"/>
    </source>
</evidence>
<comment type="caution">
    <text evidence="1">The sequence shown here is derived from an EMBL/GenBank/DDBJ whole genome shotgun (WGS) entry which is preliminary data.</text>
</comment>
<protein>
    <submittedName>
        <fullName evidence="1">Uncharacterized protein</fullName>
    </submittedName>
</protein>
<evidence type="ECO:0000313" key="2">
    <source>
        <dbReference type="Proteomes" id="UP000070089"/>
    </source>
</evidence>
<dbReference type="OrthoDB" id="10256304at2759"/>
<gene>
    <name evidence="1" type="ORF">QR46_0688</name>
</gene>